<dbReference type="GO" id="GO:0006552">
    <property type="term" value="P:L-leucine catabolic process"/>
    <property type="evidence" value="ECO:0007669"/>
    <property type="project" value="TreeGrafter"/>
</dbReference>
<feature type="domain" description="Acyl-CoA dehydrogenase C-terminal" evidence="3">
    <location>
        <begin position="251"/>
        <end position="375"/>
    </location>
</feature>
<evidence type="ECO:0000313" key="5">
    <source>
        <dbReference type="Proteomes" id="UP000578449"/>
    </source>
</evidence>
<dbReference type="EMBL" id="JACHGN010000012">
    <property type="protein sequence ID" value="MBB5135701.1"/>
    <property type="molecule type" value="Genomic_DNA"/>
</dbReference>
<dbReference type="GO" id="GO:0050660">
    <property type="term" value="F:flavin adenine dinucleotide binding"/>
    <property type="evidence" value="ECO:0007669"/>
    <property type="project" value="InterPro"/>
</dbReference>
<dbReference type="SUPFAM" id="SSF56645">
    <property type="entry name" value="Acyl-CoA dehydrogenase NM domain-like"/>
    <property type="match status" value="1"/>
</dbReference>
<dbReference type="Gene3D" id="1.20.140.10">
    <property type="entry name" value="Butyryl-CoA Dehydrogenase, subunit A, domain 3"/>
    <property type="match status" value="1"/>
</dbReference>
<dbReference type="PANTHER" id="PTHR43884:SF12">
    <property type="entry name" value="ISOVALERYL-COA DEHYDROGENASE, MITOCHONDRIAL-RELATED"/>
    <property type="match status" value="1"/>
</dbReference>
<evidence type="ECO:0000259" key="2">
    <source>
        <dbReference type="Pfam" id="PF02771"/>
    </source>
</evidence>
<evidence type="ECO:0000256" key="1">
    <source>
        <dbReference type="ARBA" id="ARBA00023002"/>
    </source>
</evidence>
<dbReference type="PANTHER" id="PTHR43884">
    <property type="entry name" value="ACYL-COA DEHYDROGENASE"/>
    <property type="match status" value="1"/>
</dbReference>
<dbReference type="Pfam" id="PF08028">
    <property type="entry name" value="Acyl-CoA_dh_2"/>
    <property type="match status" value="1"/>
</dbReference>
<dbReference type="Gene3D" id="2.40.110.10">
    <property type="entry name" value="Butyryl-CoA Dehydrogenase, subunit A, domain 2"/>
    <property type="match status" value="1"/>
</dbReference>
<dbReference type="InterPro" id="IPR037069">
    <property type="entry name" value="AcylCoA_DH/ox_N_sf"/>
</dbReference>
<feature type="domain" description="Acyl-CoA dehydrogenase/oxidase N-terminal" evidence="2">
    <location>
        <begin position="31"/>
        <end position="113"/>
    </location>
</feature>
<dbReference type="GO" id="GO:0008470">
    <property type="term" value="F:3-methylbutanoyl-CoA dehydrogenase activity"/>
    <property type="evidence" value="ECO:0007669"/>
    <property type="project" value="TreeGrafter"/>
</dbReference>
<organism evidence="4 5">
    <name type="scientific">Thermocatellispora tengchongensis</name>
    <dbReference type="NCBI Taxonomy" id="1073253"/>
    <lineage>
        <taxon>Bacteria</taxon>
        <taxon>Bacillati</taxon>
        <taxon>Actinomycetota</taxon>
        <taxon>Actinomycetes</taxon>
        <taxon>Streptosporangiales</taxon>
        <taxon>Streptosporangiaceae</taxon>
        <taxon>Thermocatellispora</taxon>
    </lineage>
</organism>
<dbReference type="SUPFAM" id="SSF47203">
    <property type="entry name" value="Acyl-CoA dehydrogenase C-terminal domain-like"/>
    <property type="match status" value="1"/>
</dbReference>
<dbReference type="InterPro" id="IPR009100">
    <property type="entry name" value="AcylCoA_DH/oxidase_NM_dom_sf"/>
</dbReference>
<keyword evidence="1" id="KW-0560">Oxidoreductase</keyword>
<keyword evidence="5" id="KW-1185">Reference proteome</keyword>
<dbReference type="Pfam" id="PF02771">
    <property type="entry name" value="Acyl-CoA_dh_N"/>
    <property type="match status" value="1"/>
</dbReference>
<dbReference type="InterPro" id="IPR013107">
    <property type="entry name" value="Acyl-CoA_DH_C"/>
</dbReference>
<proteinExistence type="predicted"/>
<dbReference type="AlphaFoldDB" id="A0A840PCX8"/>
<protein>
    <submittedName>
        <fullName evidence="4">Alkylation response protein AidB-like acyl-CoA dehydrogenase</fullName>
    </submittedName>
</protein>
<sequence>MTTTNELPGETTLRAPESRDAVLANAEAVLDLVAEEAADGDAKGRITERAARALRRAGLFEMGFPARLGGLEMTLADQVAVVAKIARVDAGTAWNVGVLNATGFYAGRLGDEAYHELYPTRDMPTSGSFHPKGRAQVTDGGYLVTGRWDWGSGSYVAEHIIGGCLVFDGDEPVPAPGGGQLTLGLWLPREAVEHAHNWHTLGVRGSGSSSYSITEPVFIPAKYSFDREAPANPDADPLNKHVTLAFFGLTGVCVGVAQHALDLALAAVRRRVGPSGSADATVRRALGQACAEVDMLLAGVTDIAKRTDEIIFTPGRVLTPTQEHRLIATNTMAAETLRRVLDLCVELYGSRYLFDDDPMQRVLRDAWGALAHAGAKRMHWGSLAEKVLRDPAGEPTLFGATPRAAL</sequence>
<accession>A0A840PCX8</accession>
<dbReference type="Gene3D" id="1.10.540.10">
    <property type="entry name" value="Acyl-CoA dehydrogenase/oxidase, N-terminal domain"/>
    <property type="match status" value="1"/>
</dbReference>
<comment type="caution">
    <text evidence="4">The sequence shown here is derived from an EMBL/GenBank/DDBJ whole genome shotgun (WGS) entry which is preliminary data.</text>
</comment>
<dbReference type="RefSeq" id="WP_185052646.1">
    <property type="nucleotide sequence ID" value="NZ_BAABIX010000014.1"/>
</dbReference>
<dbReference type="InterPro" id="IPR036250">
    <property type="entry name" value="AcylCo_DH-like_C"/>
</dbReference>
<name>A0A840PCX8_9ACTN</name>
<reference evidence="4 5" key="1">
    <citation type="submission" date="2020-08" db="EMBL/GenBank/DDBJ databases">
        <title>Genomic Encyclopedia of Type Strains, Phase IV (KMG-IV): sequencing the most valuable type-strain genomes for metagenomic binning, comparative biology and taxonomic classification.</title>
        <authorList>
            <person name="Goeker M."/>
        </authorList>
    </citation>
    <scope>NUCLEOTIDE SEQUENCE [LARGE SCALE GENOMIC DNA]</scope>
    <source>
        <strain evidence="4 5">DSM 45615</strain>
    </source>
</reference>
<dbReference type="InterPro" id="IPR046373">
    <property type="entry name" value="Acyl-CoA_Oxase/DH_mid-dom_sf"/>
</dbReference>
<dbReference type="Proteomes" id="UP000578449">
    <property type="component" value="Unassembled WGS sequence"/>
</dbReference>
<dbReference type="PIRSF" id="PIRSF016578">
    <property type="entry name" value="HsaA"/>
    <property type="match status" value="1"/>
</dbReference>
<evidence type="ECO:0000259" key="3">
    <source>
        <dbReference type="Pfam" id="PF08028"/>
    </source>
</evidence>
<gene>
    <name evidence="4" type="ORF">HNP84_005445</name>
</gene>
<dbReference type="InterPro" id="IPR013786">
    <property type="entry name" value="AcylCoA_DH/ox_N"/>
</dbReference>
<evidence type="ECO:0000313" key="4">
    <source>
        <dbReference type="EMBL" id="MBB5135701.1"/>
    </source>
</evidence>